<dbReference type="InterPro" id="IPR012337">
    <property type="entry name" value="RNaseH-like_sf"/>
</dbReference>
<dbReference type="Pfam" id="PF13976">
    <property type="entry name" value="gag_pre-integrs"/>
    <property type="match status" value="1"/>
</dbReference>
<organism evidence="7 8">
    <name type="scientific">Vitis vinifera</name>
    <name type="common">Grape</name>
    <dbReference type="NCBI Taxonomy" id="29760"/>
    <lineage>
        <taxon>Eukaryota</taxon>
        <taxon>Viridiplantae</taxon>
        <taxon>Streptophyta</taxon>
        <taxon>Embryophyta</taxon>
        <taxon>Tracheophyta</taxon>
        <taxon>Spermatophyta</taxon>
        <taxon>Magnoliopsida</taxon>
        <taxon>eudicotyledons</taxon>
        <taxon>Gunneridae</taxon>
        <taxon>Pentapetalae</taxon>
        <taxon>rosids</taxon>
        <taxon>Vitales</taxon>
        <taxon>Vitaceae</taxon>
        <taxon>Viteae</taxon>
        <taxon>Vitis</taxon>
    </lineage>
</organism>
<dbReference type="InterPro" id="IPR013103">
    <property type="entry name" value="RVT_2"/>
</dbReference>
<dbReference type="InterPro" id="IPR057670">
    <property type="entry name" value="SH3_retrovirus"/>
</dbReference>
<dbReference type="GO" id="GO:0003676">
    <property type="term" value="F:nucleic acid binding"/>
    <property type="evidence" value="ECO:0007669"/>
    <property type="project" value="InterPro"/>
</dbReference>
<dbReference type="PANTHER" id="PTHR11439">
    <property type="entry name" value="GAG-POL-RELATED RETROTRANSPOSON"/>
    <property type="match status" value="1"/>
</dbReference>
<accession>A0A438K851</accession>
<feature type="region of interest" description="Disordered" evidence="2">
    <location>
        <begin position="1"/>
        <end position="22"/>
    </location>
</feature>
<reference evidence="7 8" key="1">
    <citation type="journal article" date="2018" name="PLoS Genet.">
        <title>Population sequencing reveals clonal diversity and ancestral inbreeding in the grapevine cultivar Chardonnay.</title>
        <authorList>
            <person name="Roach M.J."/>
            <person name="Johnson D.L."/>
            <person name="Bohlmann J."/>
            <person name="van Vuuren H.J."/>
            <person name="Jones S.J."/>
            <person name="Pretorius I.S."/>
            <person name="Schmidt S.A."/>
            <person name="Borneman A.R."/>
        </authorList>
    </citation>
    <scope>NUCLEOTIDE SEQUENCE [LARGE SCALE GENOMIC DNA]</scope>
    <source>
        <strain evidence="8">cv. Chardonnay</strain>
        <tissue evidence="7">Leaf</tissue>
    </source>
</reference>
<proteinExistence type="predicted"/>
<comment type="caution">
    <text evidence="7">The sequence shown here is derived from an EMBL/GenBank/DDBJ whole genome shotgun (WGS) entry which is preliminary data.</text>
</comment>
<evidence type="ECO:0000259" key="6">
    <source>
        <dbReference type="Pfam" id="PF25597"/>
    </source>
</evidence>
<dbReference type="Gene3D" id="3.30.420.10">
    <property type="entry name" value="Ribonuclease H-like superfamily/Ribonuclease H"/>
    <property type="match status" value="1"/>
</dbReference>
<dbReference type="InterPro" id="IPR036397">
    <property type="entry name" value="RNaseH_sf"/>
</dbReference>
<evidence type="ECO:0000313" key="8">
    <source>
        <dbReference type="Proteomes" id="UP000288805"/>
    </source>
</evidence>
<keyword evidence="1" id="KW-0378">Hydrolase</keyword>
<sequence length="1059" mass="115297">MTQSSDSPLPQPPSSSASQASIASVAQPGNASACLTHTSSLGPWILDSGASDHLSGNKDFFSSITTTSALPTVTLANGSQTVAKGIGLALPLPSLPLTSVLYTPECPFNLISISKLIRTLNCSITFSDKFVTLQDRSTGKTIGIGRESQGLYHLTSDSSAAVCISTDAPLLIHNRLGHPSLSKFQKMVPRFSTLSSLPCESCQLGKHTRVSFPKRLNNRAKSPFELVHTDVWGSCRTASTLGFQYFVTFIDDYSRSPFTSFMSHHGILHQSSCAHTPQQNGVAERKNRHLVETARTILLHSNDKLSAKAMKCLFLGYSRLQKGYRCYSLETHRYFISADVTFFEDSPFFSTTSESLPVSEVLPIPIVSPPDAMPPRPLQVYHRRPPVVAPLTFAEAPADSLLIPSASPAPALPSPNDLPIAVRKGTRSTRNPHPIYNFLSYHRLSSPYSAFVSAISSVSLPKSTHEALSHPGWRQAMVDEMAALHSNDTWNLVVLPSGKSTVGCRWVYAVKVGPDGQVDRLKARLVAKGYTQVYGSDYGDTFSPVAKIASVRLLLSMAAMCSWPLYQLDIKNVFLHGDLAEEVYMEQPPGSDQDGIQKLKQHLFTHFQTKDLGKLKYFLGIEIAQSSSGVVLSQRKTGEPLGDPGRYRRLVGKLNYLTITRPDISFPVSVVSQFLQSPCDNHWDAVIRILQYIKSTPGQGVLYENRGHTQVVGYTDADWAGSPTDRRSTSGYCVFIGGNLISWKSKKQDVVARSSAEAEYRAMALATSELIWLRHLLRELRFGKDEQMKLICDNQAALHIASNPIFHERTKHIEVDCHFIREKIASGCVATSFVNSNDQLADIFTKSLRERMVVHILIFLLFFPFKVGPGSVLRGPLENATTDAVTPRLYCELQDCPTELLHPPEDCNVNSSLSFTLQICRVEDITVQGLIKGSVVHFHRARTIAVQSSGKISTSRMGCTGGVGRGKFLSSGLGSGGGHGGKGGDGCYKGSCVEGGISYGNADLPCELGSGSGSGNDTLDGSTAGGGVIGKLMVGLIELSVFFLFSKLDHIRGWDTINQ</sequence>
<dbReference type="SUPFAM" id="SSF56672">
    <property type="entry name" value="DNA/RNA polymerases"/>
    <property type="match status" value="1"/>
</dbReference>
<dbReference type="PANTHER" id="PTHR11439:SF484">
    <property type="entry name" value="REVERSE TRANSCRIPTASE TY1_COPIA-TYPE DOMAIN-CONTAINING PROTEIN"/>
    <property type="match status" value="1"/>
</dbReference>
<evidence type="ECO:0000259" key="4">
    <source>
        <dbReference type="Pfam" id="PF13976"/>
    </source>
</evidence>
<protein>
    <submittedName>
        <fullName evidence="7">Copia protein</fullName>
    </submittedName>
</protein>
<evidence type="ECO:0000256" key="1">
    <source>
        <dbReference type="ARBA" id="ARBA00022750"/>
    </source>
</evidence>
<feature type="domain" description="GAG-pre-integrase" evidence="4">
    <location>
        <begin position="150"/>
        <end position="207"/>
    </location>
</feature>
<dbReference type="Pfam" id="PF22936">
    <property type="entry name" value="Pol_BBD"/>
    <property type="match status" value="1"/>
</dbReference>
<evidence type="ECO:0000259" key="3">
    <source>
        <dbReference type="Pfam" id="PF07727"/>
    </source>
</evidence>
<gene>
    <name evidence="7" type="primary">GIP_62</name>
    <name evidence="7" type="ORF">CK203_003472</name>
</gene>
<dbReference type="Pfam" id="PF07727">
    <property type="entry name" value="RVT_2"/>
    <property type="match status" value="1"/>
</dbReference>
<dbReference type="InterPro" id="IPR043502">
    <property type="entry name" value="DNA/RNA_pol_sf"/>
</dbReference>
<keyword evidence="1" id="KW-0064">Aspartyl protease</keyword>
<evidence type="ECO:0000313" key="7">
    <source>
        <dbReference type="EMBL" id="RVX17373.1"/>
    </source>
</evidence>
<dbReference type="Pfam" id="PF25597">
    <property type="entry name" value="SH3_retrovirus"/>
    <property type="match status" value="1"/>
</dbReference>
<dbReference type="InterPro" id="IPR054722">
    <property type="entry name" value="PolX-like_BBD"/>
</dbReference>
<evidence type="ECO:0000256" key="2">
    <source>
        <dbReference type="SAM" id="MobiDB-lite"/>
    </source>
</evidence>
<dbReference type="GO" id="GO:0004190">
    <property type="term" value="F:aspartic-type endopeptidase activity"/>
    <property type="evidence" value="ECO:0007669"/>
    <property type="project" value="UniProtKB-KW"/>
</dbReference>
<feature type="domain" description="Retroviral polymerase SH3-like" evidence="6">
    <location>
        <begin position="301"/>
        <end position="353"/>
    </location>
</feature>
<dbReference type="InterPro" id="IPR025724">
    <property type="entry name" value="GAG-pre-integrase_dom"/>
</dbReference>
<dbReference type="CDD" id="cd09272">
    <property type="entry name" value="RNase_HI_RT_Ty1"/>
    <property type="match status" value="1"/>
</dbReference>
<dbReference type="EMBL" id="QGNW01000013">
    <property type="protein sequence ID" value="RVX17373.1"/>
    <property type="molecule type" value="Genomic_DNA"/>
</dbReference>
<keyword evidence="1" id="KW-0645">Protease</keyword>
<feature type="domain" description="Retrovirus-related Pol polyprotein from transposon TNT 1-94-like beta-barrel" evidence="5">
    <location>
        <begin position="44"/>
        <end position="117"/>
    </location>
</feature>
<dbReference type="SUPFAM" id="SSF53098">
    <property type="entry name" value="Ribonuclease H-like"/>
    <property type="match status" value="1"/>
</dbReference>
<evidence type="ECO:0000259" key="5">
    <source>
        <dbReference type="Pfam" id="PF22936"/>
    </source>
</evidence>
<feature type="domain" description="Reverse transcriptase Ty1/copia-type" evidence="3">
    <location>
        <begin position="487"/>
        <end position="595"/>
    </location>
</feature>
<dbReference type="AlphaFoldDB" id="A0A438K851"/>
<name>A0A438K851_VITVI</name>
<dbReference type="Proteomes" id="UP000288805">
    <property type="component" value="Unassembled WGS sequence"/>
</dbReference>